<evidence type="ECO:0000256" key="2">
    <source>
        <dbReference type="ARBA" id="ARBA00008974"/>
    </source>
</evidence>
<evidence type="ECO:0000256" key="6">
    <source>
        <dbReference type="ARBA" id="ARBA00023136"/>
    </source>
</evidence>
<dbReference type="PANTHER" id="PTHR31806:SF1">
    <property type="entry name" value="PURINE-CYTOSINE PERMEASE FCY2-RELATED"/>
    <property type="match status" value="1"/>
</dbReference>
<feature type="transmembrane region" description="Helical" evidence="8">
    <location>
        <begin position="394"/>
        <end position="413"/>
    </location>
</feature>
<feature type="transmembrane region" description="Helical" evidence="8">
    <location>
        <begin position="209"/>
        <end position="229"/>
    </location>
</feature>
<dbReference type="Gene3D" id="1.10.4160.10">
    <property type="entry name" value="Hydantoin permease"/>
    <property type="match status" value="1"/>
</dbReference>
<feature type="transmembrane region" description="Helical" evidence="8">
    <location>
        <begin position="104"/>
        <end position="131"/>
    </location>
</feature>
<dbReference type="InterPro" id="IPR001248">
    <property type="entry name" value="Pur-cyt_permease"/>
</dbReference>
<keyword evidence="10" id="KW-1185">Reference proteome</keyword>
<keyword evidence="6 7" id="KW-0472">Membrane</keyword>
<dbReference type="PANTHER" id="PTHR31806">
    <property type="entry name" value="PURINE-CYTOSINE PERMEASE FCY2-RELATED"/>
    <property type="match status" value="1"/>
</dbReference>
<evidence type="ECO:0000256" key="3">
    <source>
        <dbReference type="ARBA" id="ARBA00022448"/>
    </source>
</evidence>
<evidence type="ECO:0008006" key="11">
    <source>
        <dbReference type="Google" id="ProtNLM"/>
    </source>
</evidence>
<feature type="transmembrane region" description="Helical" evidence="8">
    <location>
        <begin position="363"/>
        <end position="382"/>
    </location>
</feature>
<feature type="transmembrane region" description="Helical" evidence="8">
    <location>
        <begin position="177"/>
        <end position="197"/>
    </location>
</feature>
<dbReference type="EMBL" id="CP019454">
    <property type="protein sequence ID" value="AUW93809.1"/>
    <property type="molecule type" value="Genomic_DNA"/>
</dbReference>
<evidence type="ECO:0000256" key="7">
    <source>
        <dbReference type="PIRNR" id="PIRNR002744"/>
    </source>
</evidence>
<accession>A0ABN5H059</accession>
<feature type="transmembrane region" description="Helical" evidence="8">
    <location>
        <begin position="64"/>
        <end position="83"/>
    </location>
</feature>
<dbReference type="PIRSF" id="PIRSF002744">
    <property type="entry name" value="Pur-cyt_permease"/>
    <property type="match status" value="1"/>
</dbReference>
<feature type="transmembrane region" description="Helical" evidence="8">
    <location>
        <begin position="137"/>
        <end position="165"/>
    </location>
</feature>
<comment type="similarity">
    <text evidence="2 7">Belongs to the purine-cytosine permease (2.A.39) family.</text>
</comment>
<feature type="transmembrane region" description="Helical" evidence="8">
    <location>
        <begin position="250"/>
        <end position="277"/>
    </location>
</feature>
<feature type="transmembrane region" description="Helical" evidence="8">
    <location>
        <begin position="419"/>
        <end position="441"/>
    </location>
</feature>
<sequence length="452" mass="48300">MISPDIDTHQVWHVERNGINPINASGRHGTVRQVFWLWFAGNLSFTYLVIGAVVWSYGLSLGQSVLAIATGLLSFAAIGYLGIPGKVTGLPTMAYSEKYFGPKANRFIALIAWLNMVGWETIVLIIGSYALQTVFHLVFGVPLTAVWLVASLGLTAAAELFLAFLGHATIEYLQQRISYIFGFLTLLVILALLPHTAWHAVWTHSSGSWLKGVIPAITIVVAVSALSWITTASDYTRYLPHHLPNRRIAYAATLGSIIPTLGLMLTGLLLAQSAPALATAANPVEFLLHWLPLWAQIPYLIITLTGMLAGGILCAYSSGLSLLAAGVKVPRSRTVGIDAVLSITASLYVLLVSQGFLNSFEGFLEVIATFLAPWAAIALLNVRQIQPTAPSRAIIAWLIGAAVALSTTSTPVFTGPLAVGIFNGSSLGYFVGFAVTALVYISGKRQSPGGPF</sequence>
<evidence type="ECO:0000256" key="8">
    <source>
        <dbReference type="SAM" id="Phobius"/>
    </source>
</evidence>
<evidence type="ECO:0000256" key="5">
    <source>
        <dbReference type="ARBA" id="ARBA00022989"/>
    </source>
</evidence>
<evidence type="ECO:0000256" key="1">
    <source>
        <dbReference type="ARBA" id="ARBA00004141"/>
    </source>
</evidence>
<gene>
    <name evidence="9" type="ORF">BXT84_07520</name>
</gene>
<dbReference type="InterPro" id="IPR026030">
    <property type="entry name" value="Pur-cyt_permease_Fcy2/21/22"/>
</dbReference>
<feature type="transmembrane region" description="Helical" evidence="8">
    <location>
        <begin position="335"/>
        <end position="357"/>
    </location>
</feature>
<feature type="transmembrane region" description="Helical" evidence="8">
    <location>
        <begin position="35"/>
        <end position="58"/>
    </location>
</feature>
<evidence type="ECO:0000313" key="9">
    <source>
        <dbReference type="EMBL" id="AUW93809.1"/>
    </source>
</evidence>
<reference evidence="9 10" key="1">
    <citation type="journal article" date="2019" name="Sci. Rep.">
        <title>Sulfobacillus thermotolerans: new insights into resistance and metabolic capacities of acidophilic chemolithotrophs.</title>
        <authorList>
            <person name="Panyushkina A.E."/>
            <person name="Babenko V.V."/>
            <person name="Nikitina A.S."/>
            <person name="Selezneva O.V."/>
            <person name="Tsaplina I.A."/>
            <person name="Letarova M.A."/>
            <person name="Kostryukova E.S."/>
            <person name="Letarov A.V."/>
        </authorList>
    </citation>
    <scope>NUCLEOTIDE SEQUENCE [LARGE SCALE GENOMIC DNA]</scope>
    <source>
        <strain evidence="9 10">Kr1</strain>
    </source>
</reference>
<protein>
    <recommendedName>
        <fullName evidence="11">Allantoin permease</fullName>
    </recommendedName>
</protein>
<keyword evidence="3 7" id="KW-0813">Transport</keyword>
<dbReference type="Proteomes" id="UP000325292">
    <property type="component" value="Chromosome"/>
</dbReference>
<evidence type="ECO:0000313" key="10">
    <source>
        <dbReference type="Proteomes" id="UP000325292"/>
    </source>
</evidence>
<keyword evidence="4 8" id="KW-0812">Transmembrane</keyword>
<organism evidence="9 10">
    <name type="scientific">Sulfobacillus thermotolerans</name>
    <dbReference type="NCBI Taxonomy" id="338644"/>
    <lineage>
        <taxon>Bacteria</taxon>
        <taxon>Bacillati</taxon>
        <taxon>Bacillota</taxon>
        <taxon>Clostridia</taxon>
        <taxon>Eubacteriales</taxon>
        <taxon>Clostridiales Family XVII. Incertae Sedis</taxon>
        <taxon>Sulfobacillus</taxon>
    </lineage>
</organism>
<proteinExistence type="inferred from homology"/>
<comment type="subcellular location">
    <subcellularLocation>
        <location evidence="1">Membrane</location>
        <topology evidence="1">Multi-pass membrane protein</topology>
    </subcellularLocation>
</comment>
<evidence type="ECO:0000256" key="4">
    <source>
        <dbReference type="ARBA" id="ARBA00022692"/>
    </source>
</evidence>
<feature type="transmembrane region" description="Helical" evidence="8">
    <location>
        <begin position="297"/>
        <end position="323"/>
    </location>
</feature>
<dbReference type="Pfam" id="PF02133">
    <property type="entry name" value="Transp_cyt_pur"/>
    <property type="match status" value="1"/>
</dbReference>
<name>A0ABN5H059_9FIRM</name>
<keyword evidence="5 8" id="KW-1133">Transmembrane helix</keyword>